<evidence type="ECO:0000313" key="1">
    <source>
        <dbReference type="EMBL" id="ATF93183.1"/>
    </source>
</evidence>
<dbReference type="EMBL" id="UAVU01000012">
    <property type="protein sequence ID" value="SQC94117.1"/>
    <property type="molecule type" value="Genomic_DNA"/>
</dbReference>
<dbReference type="Proteomes" id="UP000251197">
    <property type="component" value="Unassembled WGS sequence"/>
</dbReference>
<gene>
    <name evidence="1" type="ORF">CO704_14225</name>
    <name evidence="2" type="ORF">NCTC12120_07235</name>
</gene>
<reference evidence="1 3" key="1">
    <citation type="submission" date="2017-09" db="EMBL/GenBank/DDBJ databases">
        <title>FDA dAtabase for Regulatory Grade micrObial Sequences (FDA-ARGOS): Supporting development and validation of Infectious Disease Dx tests.</title>
        <authorList>
            <person name="Minogue T."/>
            <person name="Wolcott M."/>
            <person name="Wasieloski L."/>
            <person name="Aguilar W."/>
            <person name="Moore D."/>
            <person name="Tallon L."/>
            <person name="Sadzewicz L."/>
            <person name="Ott S."/>
            <person name="Zhao X."/>
            <person name="Nagaraj S."/>
            <person name="Vavikolanu K."/>
            <person name="Aluvathingal J."/>
            <person name="Nadendla S."/>
            <person name="Sichtig H."/>
        </authorList>
    </citation>
    <scope>NUCLEOTIDE SEQUENCE [LARGE SCALE GENOMIC DNA]</scope>
    <source>
        <strain evidence="1 3">FDAARGOS_392</strain>
    </source>
</reference>
<sequence>MDKDKHVFEELHPETLQVIGTAVVQLLARKETLSRESIADMIHKLYANGLDDVAVQRAVDVLILG</sequence>
<proteinExistence type="predicted"/>
<evidence type="ECO:0000313" key="4">
    <source>
        <dbReference type="Proteomes" id="UP000251197"/>
    </source>
</evidence>
<evidence type="ECO:0000313" key="2">
    <source>
        <dbReference type="EMBL" id="SQC94117.1"/>
    </source>
</evidence>
<dbReference type="STRING" id="158822.LH23_14055"/>
<reference evidence="2 4" key="2">
    <citation type="submission" date="2018-06" db="EMBL/GenBank/DDBJ databases">
        <authorList>
            <consortium name="Pathogen Informatics"/>
            <person name="Doyle S."/>
        </authorList>
    </citation>
    <scope>NUCLEOTIDE SEQUENCE [LARGE SCALE GENOMIC DNA]</scope>
    <source>
        <strain evidence="2 4">NCTC12120</strain>
    </source>
</reference>
<organism evidence="1 3">
    <name type="scientific">Cedecea neteri</name>
    <dbReference type="NCBI Taxonomy" id="158822"/>
    <lineage>
        <taxon>Bacteria</taxon>
        <taxon>Pseudomonadati</taxon>
        <taxon>Pseudomonadota</taxon>
        <taxon>Gammaproteobacteria</taxon>
        <taxon>Enterobacterales</taxon>
        <taxon>Enterobacteriaceae</taxon>
        <taxon>Cedecea</taxon>
    </lineage>
</organism>
<accession>A0A291DZP6</accession>
<dbReference type="RefSeq" id="WP_061272813.1">
    <property type="nucleotide sequence ID" value="NZ_CP023525.1"/>
</dbReference>
<evidence type="ECO:0000313" key="3">
    <source>
        <dbReference type="Proteomes" id="UP000217979"/>
    </source>
</evidence>
<name>A0A291DZP6_9ENTR</name>
<dbReference type="AlphaFoldDB" id="A0A291DZP6"/>
<protein>
    <submittedName>
        <fullName evidence="1">Uncharacterized protein</fullName>
    </submittedName>
</protein>
<dbReference type="EMBL" id="CP023525">
    <property type="protein sequence ID" value="ATF93183.1"/>
    <property type="molecule type" value="Genomic_DNA"/>
</dbReference>
<dbReference type="Proteomes" id="UP000217979">
    <property type="component" value="Chromosome"/>
</dbReference>